<comment type="caution">
    <text evidence="1">The sequence shown here is derived from an EMBL/GenBank/DDBJ whole genome shotgun (WGS) entry which is preliminary data.</text>
</comment>
<feature type="non-terminal residue" evidence="1">
    <location>
        <position position="63"/>
    </location>
</feature>
<proteinExistence type="predicted"/>
<organism evidence="1 2">
    <name type="scientific">Pleurodeles waltl</name>
    <name type="common">Iberian ribbed newt</name>
    <dbReference type="NCBI Taxonomy" id="8319"/>
    <lineage>
        <taxon>Eukaryota</taxon>
        <taxon>Metazoa</taxon>
        <taxon>Chordata</taxon>
        <taxon>Craniata</taxon>
        <taxon>Vertebrata</taxon>
        <taxon>Euteleostomi</taxon>
        <taxon>Amphibia</taxon>
        <taxon>Batrachia</taxon>
        <taxon>Caudata</taxon>
        <taxon>Salamandroidea</taxon>
        <taxon>Salamandridae</taxon>
        <taxon>Pleurodelinae</taxon>
        <taxon>Pleurodeles</taxon>
    </lineage>
</organism>
<dbReference type="Proteomes" id="UP001066276">
    <property type="component" value="Chromosome 7"/>
</dbReference>
<sequence length="63" mass="7135">SLTLRGDGENQPSSESVYLSSLKSVVLWEGCRRSCQTQEQLHDFAKPYASSHLLLYNDKQVHP</sequence>
<evidence type="ECO:0000313" key="2">
    <source>
        <dbReference type="Proteomes" id="UP001066276"/>
    </source>
</evidence>
<dbReference type="AlphaFoldDB" id="A0AAV7PEY6"/>
<protein>
    <submittedName>
        <fullName evidence="1">Uncharacterized protein</fullName>
    </submittedName>
</protein>
<reference evidence="1" key="1">
    <citation type="journal article" date="2022" name="bioRxiv">
        <title>Sequencing and chromosome-scale assembly of the giantPleurodeles waltlgenome.</title>
        <authorList>
            <person name="Brown T."/>
            <person name="Elewa A."/>
            <person name="Iarovenko S."/>
            <person name="Subramanian E."/>
            <person name="Araus A.J."/>
            <person name="Petzold A."/>
            <person name="Susuki M."/>
            <person name="Suzuki K.-i.T."/>
            <person name="Hayashi T."/>
            <person name="Toyoda A."/>
            <person name="Oliveira C."/>
            <person name="Osipova E."/>
            <person name="Leigh N.D."/>
            <person name="Simon A."/>
            <person name="Yun M.H."/>
        </authorList>
    </citation>
    <scope>NUCLEOTIDE SEQUENCE</scope>
    <source>
        <strain evidence="1">20211129_DDA</strain>
        <tissue evidence="1">Liver</tissue>
    </source>
</reference>
<gene>
    <name evidence="1" type="ORF">NDU88_005297</name>
</gene>
<evidence type="ECO:0000313" key="1">
    <source>
        <dbReference type="EMBL" id="KAJ1126891.1"/>
    </source>
</evidence>
<name>A0AAV7PEY6_PLEWA</name>
<dbReference type="EMBL" id="JANPWB010000011">
    <property type="protein sequence ID" value="KAJ1126891.1"/>
    <property type="molecule type" value="Genomic_DNA"/>
</dbReference>
<feature type="non-terminal residue" evidence="1">
    <location>
        <position position="1"/>
    </location>
</feature>
<accession>A0AAV7PEY6</accession>
<keyword evidence="2" id="KW-1185">Reference proteome</keyword>